<sequence>MGEQTAHIWSSVDTPEDPSDTDVIEQEVTQTSDAGERETPPPQLRRTERIRKPNPNLELVRIEFTSTVHPHISLSSSSYMRLECNRHLE</sequence>
<feature type="region of interest" description="Disordered" evidence="1">
    <location>
        <begin position="1"/>
        <end position="52"/>
    </location>
</feature>
<dbReference type="EMBL" id="CAKMRJ010005634">
    <property type="protein sequence ID" value="CAH1449609.1"/>
    <property type="molecule type" value="Genomic_DNA"/>
</dbReference>
<feature type="compositionally biased region" description="Acidic residues" evidence="1">
    <location>
        <begin position="14"/>
        <end position="25"/>
    </location>
</feature>
<reference evidence="2 3" key="1">
    <citation type="submission" date="2022-01" db="EMBL/GenBank/DDBJ databases">
        <authorList>
            <person name="Xiong W."/>
            <person name="Schranz E."/>
        </authorList>
    </citation>
    <scope>NUCLEOTIDE SEQUENCE [LARGE SCALE GENOMIC DNA]</scope>
</reference>
<proteinExistence type="predicted"/>
<organism evidence="2 3">
    <name type="scientific">Lactuca virosa</name>
    <dbReference type="NCBI Taxonomy" id="75947"/>
    <lineage>
        <taxon>Eukaryota</taxon>
        <taxon>Viridiplantae</taxon>
        <taxon>Streptophyta</taxon>
        <taxon>Embryophyta</taxon>
        <taxon>Tracheophyta</taxon>
        <taxon>Spermatophyta</taxon>
        <taxon>Magnoliopsida</taxon>
        <taxon>eudicotyledons</taxon>
        <taxon>Gunneridae</taxon>
        <taxon>Pentapetalae</taxon>
        <taxon>asterids</taxon>
        <taxon>campanulids</taxon>
        <taxon>Asterales</taxon>
        <taxon>Asteraceae</taxon>
        <taxon>Cichorioideae</taxon>
        <taxon>Cichorieae</taxon>
        <taxon>Lactucinae</taxon>
        <taxon>Lactuca</taxon>
    </lineage>
</organism>
<protein>
    <submittedName>
        <fullName evidence="2">Uncharacterized protein</fullName>
    </submittedName>
</protein>
<accession>A0AAU9PHF3</accession>
<evidence type="ECO:0000313" key="2">
    <source>
        <dbReference type="EMBL" id="CAH1449609.1"/>
    </source>
</evidence>
<name>A0AAU9PHF3_9ASTR</name>
<gene>
    <name evidence="2" type="ORF">LVIROSA_LOCUS35084</name>
</gene>
<feature type="compositionally biased region" description="Basic and acidic residues" evidence="1">
    <location>
        <begin position="34"/>
        <end position="51"/>
    </location>
</feature>
<comment type="caution">
    <text evidence="2">The sequence shown here is derived from an EMBL/GenBank/DDBJ whole genome shotgun (WGS) entry which is preliminary data.</text>
</comment>
<evidence type="ECO:0000256" key="1">
    <source>
        <dbReference type="SAM" id="MobiDB-lite"/>
    </source>
</evidence>
<evidence type="ECO:0000313" key="3">
    <source>
        <dbReference type="Proteomes" id="UP001157418"/>
    </source>
</evidence>
<keyword evidence="3" id="KW-1185">Reference proteome</keyword>
<dbReference type="AlphaFoldDB" id="A0AAU9PHF3"/>
<dbReference type="Proteomes" id="UP001157418">
    <property type="component" value="Unassembled WGS sequence"/>
</dbReference>